<evidence type="ECO:0000313" key="2">
    <source>
        <dbReference type="EMBL" id="CAL2106005.1"/>
    </source>
</evidence>
<sequence length="238" mass="28424">MIKELCKELFFFIKRPKEKNITLHRKKKFLKNIKQFVLFDIFVSFISIVLLGGASMVFEDLNEVIKTNNNFSGVPFLKQVFFLCLLFPLVEELIFRIGLKINRLNIAVYIGFQTMAILTITEFLDRTSYIRLLFAVCVSIIVFFLLKEKQLGFFRKNFRWFVYYNVLFFWLIHAGNYTYSYPHQYLYIPVITLVPLILGVYLSYARITYGFVFAFFIHFLHNFTTTLIQFYLSWLILT</sequence>
<feature type="transmembrane region" description="Helical" evidence="1">
    <location>
        <begin position="106"/>
        <end position="123"/>
    </location>
</feature>
<dbReference type="Proteomes" id="UP001497602">
    <property type="component" value="Unassembled WGS sequence"/>
</dbReference>
<dbReference type="RefSeq" id="WP_348737822.1">
    <property type="nucleotide sequence ID" value="NZ_CAXJRC010000011.1"/>
</dbReference>
<feature type="transmembrane region" description="Helical" evidence="1">
    <location>
        <begin position="36"/>
        <end position="56"/>
    </location>
</feature>
<evidence type="ECO:0000313" key="3">
    <source>
        <dbReference type="Proteomes" id="UP001497602"/>
    </source>
</evidence>
<keyword evidence="3" id="KW-1185">Reference proteome</keyword>
<name>A0ABM9PK27_9FLAO</name>
<keyword evidence="1" id="KW-0812">Transmembrane</keyword>
<dbReference type="EMBL" id="CAXJRC010000011">
    <property type="protein sequence ID" value="CAL2106005.1"/>
    <property type="molecule type" value="Genomic_DNA"/>
</dbReference>
<keyword evidence="1" id="KW-0472">Membrane</keyword>
<organism evidence="2 3">
    <name type="scientific">Tenacibaculum vairaonense</name>
    <dbReference type="NCBI Taxonomy" id="3137860"/>
    <lineage>
        <taxon>Bacteria</taxon>
        <taxon>Pseudomonadati</taxon>
        <taxon>Bacteroidota</taxon>
        <taxon>Flavobacteriia</taxon>
        <taxon>Flavobacteriales</taxon>
        <taxon>Flavobacteriaceae</taxon>
        <taxon>Tenacibaculum</taxon>
    </lineage>
</organism>
<proteinExistence type="predicted"/>
<comment type="caution">
    <text evidence="2">The sequence shown here is derived from an EMBL/GenBank/DDBJ whole genome shotgun (WGS) entry which is preliminary data.</text>
</comment>
<reference evidence="2 3" key="1">
    <citation type="submission" date="2024-05" db="EMBL/GenBank/DDBJ databases">
        <authorList>
            <person name="Duchaud E."/>
        </authorList>
    </citation>
    <scope>NUCLEOTIDE SEQUENCE [LARGE SCALE GENOMIC DNA]</scope>
    <source>
        <strain evidence="2">Ena-SAMPLE-TAB-13-05-2024-13:56:06:370-140305</strain>
    </source>
</reference>
<accession>A0ABM9PK27</accession>
<feature type="transmembrane region" description="Helical" evidence="1">
    <location>
        <begin position="129"/>
        <end position="146"/>
    </location>
</feature>
<protein>
    <recommendedName>
        <fullName evidence="4">CPBP family intramembrane metalloprotease</fullName>
    </recommendedName>
</protein>
<feature type="transmembrane region" description="Helical" evidence="1">
    <location>
        <begin position="76"/>
        <end position="94"/>
    </location>
</feature>
<evidence type="ECO:0000256" key="1">
    <source>
        <dbReference type="SAM" id="Phobius"/>
    </source>
</evidence>
<feature type="transmembrane region" description="Helical" evidence="1">
    <location>
        <begin position="158"/>
        <end position="179"/>
    </location>
</feature>
<feature type="transmembrane region" description="Helical" evidence="1">
    <location>
        <begin position="185"/>
        <end position="204"/>
    </location>
</feature>
<evidence type="ECO:0008006" key="4">
    <source>
        <dbReference type="Google" id="ProtNLM"/>
    </source>
</evidence>
<keyword evidence="1" id="KW-1133">Transmembrane helix</keyword>
<gene>
    <name evidence="2" type="ORF">T190115A13A_10161</name>
</gene>
<feature type="transmembrane region" description="Helical" evidence="1">
    <location>
        <begin position="211"/>
        <end position="232"/>
    </location>
</feature>